<feature type="region of interest" description="Disordered" evidence="1">
    <location>
        <begin position="54"/>
        <end position="135"/>
    </location>
</feature>
<dbReference type="EMBL" id="NHON01000072">
    <property type="protein sequence ID" value="OWJ63994.1"/>
    <property type="molecule type" value="Genomic_DNA"/>
</dbReference>
<name>A0A211ZFQ3_9PROT</name>
<evidence type="ECO:0000256" key="1">
    <source>
        <dbReference type="SAM" id="MobiDB-lite"/>
    </source>
</evidence>
<gene>
    <name evidence="2" type="ORF">BWR60_27030</name>
</gene>
<reference evidence="3" key="1">
    <citation type="submission" date="2017-05" db="EMBL/GenBank/DDBJ databases">
        <authorList>
            <person name="Macchi M."/>
            <person name="Festa S."/>
            <person name="Coppotelli B.M."/>
            <person name="Morelli I.S."/>
        </authorList>
    </citation>
    <scope>NUCLEOTIDE SEQUENCE [LARGE SCALE GENOMIC DNA]</scope>
    <source>
        <strain evidence="3">I</strain>
    </source>
</reference>
<proteinExistence type="predicted"/>
<sequence>MTPVVTPPIPTPVVPAPVAAPMVTPPVVATPIPAVMAPAVAAPIHLGGEIGVGLAVPHGRGGDGRRRPVLGDSGAGGAGEEQSRRSGHEKTLHARQHGADPSSIDRRYVLRGEGPPRGPAFIVLGSPHDRQRQVR</sequence>
<evidence type="ECO:0000313" key="2">
    <source>
        <dbReference type="EMBL" id="OWJ63994.1"/>
    </source>
</evidence>
<accession>A0A211ZFQ3</accession>
<organism evidence="2 3">
    <name type="scientific">Inquilinus limosus</name>
    <dbReference type="NCBI Taxonomy" id="171674"/>
    <lineage>
        <taxon>Bacteria</taxon>
        <taxon>Pseudomonadati</taxon>
        <taxon>Pseudomonadota</taxon>
        <taxon>Alphaproteobacteria</taxon>
        <taxon>Rhodospirillales</taxon>
        <taxon>Rhodospirillaceae</taxon>
        <taxon>Inquilinus</taxon>
    </lineage>
</organism>
<dbReference type="AlphaFoldDB" id="A0A211ZFQ3"/>
<keyword evidence="3" id="KW-1185">Reference proteome</keyword>
<comment type="caution">
    <text evidence="2">The sequence shown here is derived from an EMBL/GenBank/DDBJ whole genome shotgun (WGS) entry which is preliminary data.</text>
</comment>
<dbReference type="Proteomes" id="UP000196655">
    <property type="component" value="Unassembled WGS sequence"/>
</dbReference>
<evidence type="ECO:0000313" key="3">
    <source>
        <dbReference type="Proteomes" id="UP000196655"/>
    </source>
</evidence>
<protein>
    <submittedName>
        <fullName evidence="2">Uncharacterized protein</fullName>
    </submittedName>
</protein>
<feature type="compositionally biased region" description="Basic and acidic residues" evidence="1">
    <location>
        <begin position="81"/>
        <end position="92"/>
    </location>
</feature>